<evidence type="ECO:0000256" key="6">
    <source>
        <dbReference type="SAM" id="MobiDB-lite"/>
    </source>
</evidence>
<keyword evidence="5" id="KW-0175">Coiled coil</keyword>
<dbReference type="EMBL" id="SCFB01000023">
    <property type="protein sequence ID" value="RZI45177.1"/>
    <property type="molecule type" value="Genomic_DNA"/>
</dbReference>
<dbReference type="CDD" id="cd03221">
    <property type="entry name" value="ABCF_EF-3"/>
    <property type="match status" value="2"/>
</dbReference>
<dbReference type="OrthoDB" id="9762369at2"/>
<name>A0A4V2DZI5_9PROT</name>
<dbReference type="PROSITE" id="PS00211">
    <property type="entry name" value="ABC_TRANSPORTER_1"/>
    <property type="match status" value="2"/>
</dbReference>
<evidence type="ECO:0000313" key="9">
    <source>
        <dbReference type="Proteomes" id="UP000293550"/>
    </source>
</evidence>
<dbReference type="GO" id="GO:0003677">
    <property type="term" value="F:DNA binding"/>
    <property type="evidence" value="ECO:0007669"/>
    <property type="project" value="InterPro"/>
</dbReference>
<dbReference type="SUPFAM" id="SSF52540">
    <property type="entry name" value="P-loop containing nucleoside triphosphate hydrolases"/>
    <property type="match status" value="2"/>
</dbReference>
<evidence type="ECO:0000256" key="5">
    <source>
        <dbReference type="SAM" id="Coils"/>
    </source>
</evidence>
<evidence type="ECO:0000256" key="1">
    <source>
        <dbReference type="ARBA" id="ARBA00022741"/>
    </source>
</evidence>
<dbReference type="InterPro" id="IPR037118">
    <property type="entry name" value="Val-tRNA_synth_C_sf"/>
</dbReference>
<reference evidence="8 9" key="1">
    <citation type="submission" date="2018-10" db="EMBL/GenBank/DDBJ databases">
        <title>An updated phylogeny of the Alphaproteobacteria reveals that the parasitic Rickettsiales and Holosporales have independent origins.</title>
        <authorList>
            <person name="Munoz-Gomez S.A."/>
            <person name="Hess S."/>
            <person name="Burger G."/>
            <person name="Lang B.F."/>
            <person name="Susko E."/>
            <person name="Slamovits C.H."/>
            <person name="Roger A.J."/>
        </authorList>
    </citation>
    <scope>NUCLEOTIDE SEQUENCE [LARGE SCALE GENOMIC DNA]</scope>
    <source>
        <strain evidence="8">HOLO01</strain>
    </source>
</reference>
<dbReference type="RefSeq" id="WP_130154607.1">
    <property type="nucleotide sequence ID" value="NZ_SCFB01000023.1"/>
</dbReference>
<comment type="similarity">
    <text evidence="4">Belongs to the ABC transporter superfamily. ABCF family. Uup subfamily.</text>
</comment>
<dbReference type="InterPro" id="IPR027417">
    <property type="entry name" value="P-loop_NTPase"/>
</dbReference>
<feature type="domain" description="ABC transporter" evidence="7">
    <location>
        <begin position="280"/>
        <end position="500"/>
    </location>
</feature>
<feature type="coiled-coil region" evidence="5">
    <location>
        <begin position="526"/>
        <end position="580"/>
    </location>
</feature>
<dbReference type="PANTHER" id="PTHR42855">
    <property type="entry name" value="ABC TRANSPORTER ATP-BINDING SUBUNIT"/>
    <property type="match status" value="1"/>
</dbReference>
<evidence type="ECO:0000256" key="3">
    <source>
        <dbReference type="ARBA" id="ARBA00049360"/>
    </source>
</evidence>
<comment type="catalytic activity">
    <reaction evidence="3">
        <text>ATP + H2O = ADP + phosphate + H(+)</text>
        <dbReference type="Rhea" id="RHEA:13065"/>
        <dbReference type="ChEBI" id="CHEBI:15377"/>
        <dbReference type="ChEBI" id="CHEBI:15378"/>
        <dbReference type="ChEBI" id="CHEBI:30616"/>
        <dbReference type="ChEBI" id="CHEBI:43474"/>
        <dbReference type="ChEBI" id="CHEBI:456216"/>
    </reaction>
</comment>
<keyword evidence="9" id="KW-1185">Reference proteome</keyword>
<keyword evidence="2 8" id="KW-0067">ATP-binding</keyword>
<dbReference type="Proteomes" id="UP000293550">
    <property type="component" value="Unassembled WGS sequence"/>
</dbReference>
<evidence type="ECO:0000313" key="8">
    <source>
        <dbReference type="EMBL" id="RZI45177.1"/>
    </source>
</evidence>
<protein>
    <submittedName>
        <fullName evidence="8">ATP-binding cassette domain-containing protein</fullName>
    </submittedName>
</protein>
<organism evidence="8 9">
    <name type="scientific">Candidatus Finniella inopinata</name>
    <dbReference type="NCBI Taxonomy" id="1696036"/>
    <lineage>
        <taxon>Bacteria</taxon>
        <taxon>Pseudomonadati</taxon>
        <taxon>Pseudomonadota</taxon>
        <taxon>Alphaproteobacteria</taxon>
        <taxon>Holosporales</taxon>
        <taxon>Candidatus Paracaedibacteraceae</taxon>
        <taxon>Candidatus Finniella</taxon>
    </lineage>
</organism>
<dbReference type="PANTHER" id="PTHR42855:SF1">
    <property type="entry name" value="ABC TRANSPORTER DOMAIN-CONTAINING PROTEIN"/>
    <property type="match status" value="1"/>
</dbReference>
<comment type="caution">
    <text evidence="8">The sequence shown here is derived from an EMBL/GenBank/DDBJ whole genome shotgun (WGS) entry which is preliminary data.</text>
</comment>
<dbReference type="SMART" id="SM00382">
    <property type="entry name" value="AAA"/>
    <property type="match status" value="2"/>
</dbReference>
<evidence type="ECO:0000256" key="4">
    <source>
        <dbReference type="ARBA" id="ARBA00061478"/>
    </source>
</evidence>
<feature type="domain" description="ABC transporter" evidence="7">
    <location>
        <begin position="6"/>
        <end position="212"/>
    </location>
</feature>
<proteinExistence type="inferred from homology"/>
<evidence type="ECO:0000256" key="2">
    <source>
        <dbReference type="ARBA" id="ARBA00022840"/>
    </source>
</evidence>
<sequence>MSAPLLSLRETSLSFGGRPLFEDLSIHLSQGDKTCLVGRNGCGKSTMLKLLAGLLEPDKGERFLQPGVSLEYLAQDGPLPADQTILDFIQEKAETFKAEAIVNRLDLDPSRVMANLSGGERRRVSLAKALVAESDILLLDEPTNHLDLATIQWLEGHLRDFKGALIVISHDRTFLETVSTSTLWLDRGILRHHKKGFGDFESWSDQILEEEEKHLDRLDNRLRLETVWLHRGVTARRKRNQGRLRQLMDLRAQKSDRLGNQIGKSKSVSLDGNWGSKLTIEAKEVTKTIAGRTLINKFSARILRGERIGIIGPNGAGKTTLLKVLLGITPPDEGHVRLGKTVEPIYFDQLRTKLDPRLTLWESMCPQGGDQVFVQGKPRHVFGYLRDFLFEEKQIRGQVSILSGGEKNRLCLAQALAQPGNLLVLDEPTNDLDMDTLDLLIDMLSDFEGTLLIVSHDRDFLDKLTTSIIAVEGEGVIAEYIGGYQDYLRQRPNMKAKTQTAPKASVAGNPEKPQPKRVSYHLKRELEQLPNLIQQLNHQINDLENQLASPELVNKPHHEISLISQHLEEKRQALDQAETRWLELSELVE</sequence>
<dbReference type="InterPro" id="IPR003593">
    <property type="entry name" value="AAA+_ATPase"/>
</dbReference>
<dbReference type="Gene3D" id="3.40.50.300">
    <property type="entry name" value="P-loop containing nucleotide triphosphate hydrolases"/>
    <property type="match status" value="2"/>
</dbReference>
<dbReference type="Pfam" id="PF16326">
    <property type="entry name" value="ABC_tran_CTD"/>
    <property type="match status" value="1"/>
</dbReference>
<dbReference type="GO" id="GO:0016887">
    <property type="term" value="F:ATP hydrolysis activity"/>
    <property type="evidence" value="ECO:0007669"/>
    <property type="project" value="InterPro"/>
</dbReference>
<dbReference type="InterPro" id="IPR032524">
    <property type="entry name" value="ABC_tran_C"/>
</dbReference>
<feature type="region of interest" description="Disordered" evidence="6">
    <location>
        <begin position="495"/>
        <end position="516"/>
    </location>
</feature>
<dbReference type="AlphaFoldDB" id="A0A4V2DZI5"/>
<dbReference type="PROSITE" id="PS50893">
    <property type="entry name" value="ABC_TRANSPORTER_2"/>
    <property type="match status" value="2"/>
</dbReference>
<dbReference type="Gene3D" id="1.10.287.380">
    <property type="entry name" value="Valyl-tRNA synthetase, C-terminal domain"/>
    <property type="match status" value="1"/>
</dbReference>
<dbReference type="Pfam" id="PF00005">
    <property type="entry name" value="ABC_tran"/>
    <property type="match status" value="2"/>
</dbReference>
<dbReference type="InterPro" id="IPR017871">
    <property type="entry name" value="ABC_transporter-like_CS"/>
</dbReference>
<dbReference type="InterPro" id="IPR051309">
    <property type="entry name" value="ABCF_ATPase"/>
</dbReference>
<evidence type="ECO:0000259" key="7">
    <source>
        <dbReference type="PROSITE" id="PS50893"/>
    </source>
</evidence>
<dbReference type="FunFam" id="3.40.50.300:FF:000309">
    <property type="entry name" value="ABC transporter ATP-binding protein"/>
    <property type="match status" value="1"/>
</dbReference>
<gene>
    <name evidence="8" type="ORF">EQU50_08040</name>
</gene>
<accession>A0A4V2DZI5</accession>
<dbReference type="InterPro" id="IPR003439">
    <property type="entry name" value="ABC_transporter-like_ATP-bd"/>
</dbReference>
<keyword evidence="1" id="KW-0547">Nucleotide-binding</keyword>
<dbReference type="GO" id="GO:0005524">
    <property type="term" value="F:ATP binding"/>
    <property type="evidence" value="ECO:0007669"/>
    <property type="project" value="UniProtKB-KW"/>
</dbReference>